<proteinExistence type="predicted"/>
<reference evidence="1" key="1">
    <citation type="journal article" date="2023" name="Insect Mol. Biol.">
        <title>Genome sequencing provides insights into the evolution of gene families encoding plant cell wall-degrading enzymes in longhorned beetles.</title>
        <authorList>
            <person name="Shin N.R."/>
            <person name="Okamura Y."/>
            <person name="Kirsch R."/>
            <person name="Pauchet Y."/>
        </authorList>
    </citation>
    <scope>NUCLEOTIDE SEQUENCE</scope>
    <source>
        <strain evidence="1">AMC_N1</strain>
    </source>
</reference>
<sequence>KYALIHKLKLGLTGEDQMNLIMGGINDDQIKFSVEAVSINDPSVLAVHFKILNNHKQNKDATVASSSEVGDVQKGQASKSFKGRVKWASDTCSHCGKKEPATAAQAAGRTERHSVCPSIGPCGFRPFFQPVFQELGEPQKPDRPHPGIASSGLVLVLPHSSSHNGTAGARFLFGTPSAGVAVAADSVFITRILDVGDHRQNNAR</sequence>
<comment type="caution">
    <text evidence="1">The sequence shown here is derived from an EMBL/GenBank/DDBJ whole genome shotgun (WGS) entry which is preliminary data.</text>
</comment>
<keyword evidence="2" id="KW-1185">Reference proteome</keyword>
<name>A0AAV8X882_9CUCU</name>
<protein>
    <submittedName>
        <fullName evidence="1">Uncharacterized protein</fullName>
    </submittedName>
</protein>
<evidence type="ECO:0000313" key="2">
    <source>
        <dbReference type="Proteomes" id="UP001162162"/>
    </source>
</evidence>
<dbReference type="Proteomes" id="UP001162162">
    <property type="component" value="Unassembled WGS sequence"/>
</dbReference>
<organism evidence="1 2">
    <name type="scientific">Aromia moschata</name>
    <dbReference type="NCBI Taxonomy" id="1265417"/>
    <lineage>
        <taxon>Eukaryota</taxon>
        <taxon>Metazoa</taxon>
        <taxon>Ecdysozoa</taxon>
        <taxon>Arthropoda</taxon>
        <taxon>Hexapoda</taxon>
        <taxon>Insecta</taxon>
        <taxon>Pterygota</taxon>
        <taxon>Neoptera</taxon>
        <taxon>Endopterygota</taxon>
        <taxon>Coleoptera</taxon>
        <taxon>Polyphaga</taxon>
        <taxon>Cucujiformia</taxon>
        <taxon>Chrysomeloidea</taxon>
        <taxon>Cerambycidae</taxon>
        <taxon>Cerambycinae</taxon>
        <taxon>Callichromatini</taxon>
        <taxon>Aromia</taxon>
    </lineage>
</organism>
<evidence type="ECO:0000313" key="1">
    <source>
        <dbReference type="EMBL" id="KAJ8934745.1"/>
    </source>
</evidence>
<accession>A0AAV8X882</accession>
<gene>
    <name evidence="1" type="ORF">NQ318_004973</name>
</gene>
<dbReference type="EMBL" id="JAPWTK010000992">
    <property type="protein sequence ID" value="KAJ8934745.1"/>
    <property type="molecule type" value="Genomic_DNA"/>
</dbReference>
<dbReference type="AlphaFoldDB" id="A0AAV8X882"/>
<feature type="non-terminal residue" evidence="1">
    <location>
        <position position="1"/>
    </location>
</feature>